<dbReference type="Proteomes" id="UP000481339">
    <property type="component" value="Unassembled WGS sequence"/>
</dbReference>
<dbReference type="AlphaFoldDB" id="A0A7C8FKY5"/>
<evidence type="ECO:0000256" key="2">
    <source>
        <dbReference type="SAM" id="Phobius"/>
    </source>
</evidence>
<evidence type="ECO:0000313" key="3">
    <source>
        <dbReference type="EMBL" id="KAB1632803.1"/>
    </source>
</evidence>
<dbReference type="EMBL" id="WBKA01000002">
    <property type="protein sequence ID" value="KAB1632803.1"/>
    <property type="molecule type" value="Genomic_DNA"/>
</dbReference>
<dbReference type="OrthoDB" id="8479889at2"/>
<organism evidence="3 4">
    <name type="scientific">Pseudoclavibacter caeni</name>
    <dbReference type="NCBI Taxonomy" id="908846"/>
    <lineage>
        <taxon>Bacteria</taxon>
        <taxon>Bacillati</taxon>
        <taxon>Actinomycetota</taxon>
        <taxon>Actinomycetes</taxon>
        <taxon>Micrococcales</taxon>
        <taxon>Microbacteriaceae</taxon>
        <taxon>Pseudoclavibacter</taxon>
    </lineage>
</organism>
<evidence type="ECO:0000313" key="4">
    <source>
        <dbReference type="Proteomes" id="UP000481339"/>
    </source>
</evidence>
<reference evidence="3 4" key="1">
    <citation type="submission" date="2019-09" db="EMBL/GenBank/DDBJ databases">
        <title>Phylogeny of genus Pseudoclavibacter and closely related genus.</title>
        <authorList>
            <person name="Li Y."/>
        </authorList>
    </citation>
    <scope>NUCLEOTIDE SEQUENCE [LARGE SCALE GENOMIC DNA]</scope>
    <source>
        <strain evidence="3 4">JCM 16921</strain>
    </source>
</reference>
<evidence type="ECO:0000256" key="1">
    <source>
        <dbReference type="SAM" id="MobiDB-lite"/>
    </source>
</evidence>
<dbReference type="RefSeq" id="WP_158035725.1">
    <property type="nucleotide sequence ID" value="NZ_BAAAZV010000003.1"/>
</dbReference>
<feature type="transmembrane region" description="Helical" evidence="2">
    <location>
        <begin position="59"/>
        <end position="81"/>
    </location>
</feature>
<gene>
    <name evidence="3" type="ORF">F8O02_02735</name>
</gene>
<keyword evidence="4" id="KW-1185">Reference proteome</keyword>
<dbReference type="InterPro" id="IPR025445">
    <property type="entry name" value="DUF4191"/>
</dbReference>
<accession>A0A7C8FKY5</accession>
<dbReference type="Pfam" id="PF13829">
    <property type="entry name" value="DUF4191"/>
    <property type="match status" value="1"/>
</dbReference>
<protein>
    <submittedName>
        <fullName evidence="3">DUF4191 family protein</fullName>
    </submittedName>
</protein>
<keyword evidence="2" id="KW-0812">Transmembrane</keyword>
<feature type="transmembrane region" description="Helical" evidence="2">
    <location>
        <begin position="32"/>
        <end position="53"/>
    </location>
</feature>
<keyword evidence="2" id="KW-1133">Transmembrane helix</keyword>
<comment type="caution">
    <text evidence="3">The sequence shown here is derived from an EMBL/GenBank/DDBJ whole genome shotgun (WGS) entry which is preliminary data.</text>
</comment>
<feature type="region of interest" description="Disordered" evidence="1">
    <location>
        <begin position="214"/>
        <end position="237"/>
    </location>
</feature>
<name>A0A7C8FKY5_9MICO</name>
<proteinExistence type="predicted"/>
<sequence length="237" mass="26244">MSNKKHTPRRGGRLKQIWQVFTVTVRNDRMSLLWILLALVLPIAAGIALALLLSRHSVLGIVLWVLFGVLTGVLLALIVLGRRAEAMAYSRIEGQPGAVGAVLRTELQRSWQGSEMPVAVNARTKDAVYRMVGRPGAVLIGEGDPHRLQRLFDEEQVRIRRVVPNVTVHRIVVGDGEDGTVRLRRVSRQLARLKPVLTKAEVAAVNDRLISLERTTGPGIPKGMDPNRLRPSHKGLR</sequence>
<keyword evidence="2" id="KW-0472">Membrane</keyword>